<feature type="compositionally biased region" description="Basic and acidic residues" evidence="1">
    <location>
        <begin position="96"/>
        <end position="106"/>
    </location>
</feature>
<feature type="region of interest" description="Disordered" evidence="1">
    <location>
        <begin position="231"/>
        <end position="280"/>
    </location>
</feature>
<accession>A0A8H7DIS3</accession>
<protein>
    <submittedName>
        <fullName evidence="2">Uncharacterized protein</fullName>
    </submittedName>
</protein>
<evidence type="ECO:0000313" key="3">
    <source>
        <dbReference type="Proteomes" id="UP000623467"/>
    </source>
</evidence>
<dbReference type="Proteomes" id="UP000623467">
    <property type="component" value="Unassembled WGS sequence"/>
</dbReference>
<name>A0A8H7DIS3_9AGAR</name>
<comment type="caution">
    <text evidence="2">The sequence shown here is derived from an EMBL/GenBank/DDBJ whole genome shotgun (WGS) entry which is preliminary data.</text>
</comment>
<evidence type="ECO:0000256" key="1">
    <source>
        <dbReference type="SAM" id="MobiDB-lite"/>
    </source>
</evidence>
<sequence>MDRRVVALHDEKKAGTGRHPAWIVALSPWICIPRTNERMNEQASDFAPNRNPNGARSRSAPPTRPCCQLSGRNTTNGSRTHKGNSVAARQAAQTRARRETPLDERPGAQLPYTDTSHLPLPLLSASSRLAPNPNPNPTTARTARPPDATLHATPRLPSSIASIAPIAADDATHDMHNGRHGTAPTTAADDGNEKARERTGRDATPDTDRTHGSARIVVRPPCICVPRTKVRTNGGTIPHRIAPGNERRPPACTVRPSSKTKERKERRNAKTPGTKRSTET</sequence>
<evidence type="ECO:0000313" key="2">
    <source>
        <dbReference type="EMBL" id="KAF7376914.1"/>
    </source>
</evidence>
<feature type="compositionally biased region" description="Basic and acidic residues" evidence="1">
    <location>
        <begin position="191"/>
        <end position="211"/>
    </location>
</feature>
<dbReference type="EMBL" id="JACAZH010000001">
    <property type="protein sequence ID" value="KAF7376914.1"/>
    <property type="molecule type" value="Genomic_DNA"/>
</dbReference>
<feature type="compositionally biased region" description="Low complexity" evidence="1">
    <location>
        <begin position="118"/>
        <end position="146"/>
    </location>
</feature>
<organism evidence="2 3">
    <name type="scientific">Mycena sanguinolenta</name>
    <dbReference type="NCBI Taxonomy" id="230812"/>
    <lineage>
        <taxon>Eukaryota</taxon>
        <taxon>Fungi</taxon>
        <taxon>Dikarya</taxon>
        <taxon>Basidiomycota</taxon>
        <taxon>Agaricomycotina</taxon>
        <taxon>Agaricomycetes</taxon>
        <taxon>Agaricomycetidae</taxon>
        <taxon>Agaricales</taxon>
        <taxon>Marasmiineae</taxon>
        <taxon>Mycenaceae</taxon>
        <taxon>Mycena</taxon>
    </lineage>
</organism>
<gene>
    <name evidence="2" type="ORF">MSAN_00109200</name>
</gene>
<feature type="region of interest" description="Disordered" evidence="1">
    <location>
        <begin position="42"/>
        <end position="159"/>
    </location>
</feature>
<proteinExistence type="predicted"/>
<reference evidence="2" key="1">
    <citation type="submission" date="2020-05" db="EMBL/GenBank/DDBJ databases">
        <title>Mycena genomes resolve the evolution of fungal bioluminescence.</title>
        <authorList>
            <person name="Tsai I.J."/>
        </authorList>
    </citation>
    <scope>NUCLEOTIDE SEQUENCE</scope>
    <source>
        <strain evidence="2">160909Yilan</strain>
    </source>
</reference>
<feature type="region of interest" description="Disordered" evidence="1">
    <location>
        <begin position="172"/>
        <end position="214"/>
    </location>
</feature>
<dbReference type="AlphaFoldDB" id="A0A8H7DIS3"/>
<keyword evidence="3" id="KW-1185">Reference proteome</keyword>